<feature type="domain" description="DNA-directed RNA polymerase III subunit RPC3 winged-helix" evidence="12">
    <location>
        <begin position="386"/>
        <end position="462"/>
    </location>
</feature>
<evidence type="ECO:0000313" key="14">
    <source>
        <dbReference type="Proteomes" id="UP000307169"/>
    </source>
</evidence>
<evidence type="ECO:0000256" key="6">
    <source>
        <dbReference type="ARBA" id="ARBA00023163"/>
    </source>
</evidence>
<keyword evidence="5 9" id="KW-0240">DNA-directed RNA polymerase</keyword>
<dbReference type="Pfam" id="PF05645">
    <property type="entry name" value="RNA_pol_Rpc82"/>
    <property type="match status" value="1"/>
</dbReference>
<feature type="domain" description="RNA polymerase III subunit RPC82-related helix-turn-helix" evidence="11">
    <location>
        <begin position="9"/>
        <end position="63"/>
    </location>
</feature>
<evidence type="ECO:0000313" key="13">
    <source>
        <dbReference type="EMBL" id="TIC04127.1"/>
    </source>
</evidence>
<comment type="similarity">
    <text evidence="2 9">Belongs to the RNA polymerase beta chain family.</text>
</comment>
<feature type="domain" description="RNA polymerase III Rpc82 C -terminal" evidence="10">
    <location>
        <begin position="147"/>
        <end position="349"/>
    </location>
</feature>
<comment type="function">
    <text evidence="8 9">DNA-dependent RNA polymerase catalyzes the transcription of DNA into RNA using the four ribonucleoside triphosphates as substrates. Specific core component of RNA polymerase III which synthesizes small RNAs, such as 5S rRNA and tRNAs.</text>
</comment>
<comment type="subcellular location">
    <subcellularLocation>
        <location evidence="1 9">Nucleus</location>
    </subcellularLocation>
</comment>
<evidence type="ECO:0000259" key="10">
    <source>
        <dbReference type="Pfam" id="PF05645"/>
    </source>
</evidence>
<dbReference type="InterPro" id="IPR039748">
    <property type="entry name" value="RPC3"/>
</dbReference>
<evidence type="ECO:0000256" key="7">
    <source>
        <dbReference type="ARBA" id="ARBA00023242"/>
    </source>
</evidence>
<evidence type="ECO:0000256" key="9">
    <source>
        <dbReference type="RuleBase" id="RU367076"/>
    </source>
</evidence>
<dbReference type="PANTHER" id="PTHR12949">
    <property type="entry name" value="RNA POLYMERASE III DNA DIRECTED -RELATED"/>
    <property type="match status" value="1"/>
</dbReference>
<dbReference type="PANTHER" id="PTHR12949:SF0">
    <property type="entry name" value="DNA-DIRECTED RNA POLYMERASE III SUBUNIT RPC3"/>
    <property type="match status" value="1"/>
</dbReference>
<name>A0A4T0P4Y9_9BASI</name>
<evidence type="ECO:0000256" key="8">
    <source>
        <dbReference type="ARBA" id="ARBA00025127"/>
    </source>
</evidence>
<keyword evidence="6 9" id="KW-0804">Transcription</keyword>
<evidence type="ECO:0000256" key="3">
    <source>
        <dbReference type="ARBA" id="ARBA00011206"/>
    </source>
</evidence>
<dbReference type="InterPro" id="IPR013197">
    <property type="entry name" value="RNA_pol_III_RPC82-rel_HTH"/>
</dbReference>
<dbReference type="EMBL" id="SPRH01000004">
    <property type="protein sequence ID" value="TIC04127.1"/>
    <property type="molecule type" value="Genomic_DNA"/>
</dbReference>
<dbReference type="InterPro" id="IPR055207">
    <property type="entry name" value="POLR3C_WHD"/>
</dbReference>
<keyword evidence="7 9" id="KW-0539">Nucleus</keyword>
<evidence type="ECO:0000256" key="5">
    <source>
        <dbReference type="ARBA" id="ARBA00022478"/>
    </source>
</evidence>
<dbReference type="SUPFAM" id="SSF46785">
    <property type="entry name" value="Winged helix' DNA-binding domain"/>
    <property type="match status" value="1"/>
</dbReference>
<evidence type="ECO:0000256" key="1">
    <source>
        <dbReference type="ARBA" id="ARBA00004123"/>
    </source>
</evidence>
<dbReference type="InterPro" id="IPR036390">
    <property type="entry name" value="WH_DNA-bd_sf"/>
</dbReference>
<dbReference type="GO" id="GO:0006351">
    <property type="term" value="P:DNA-templated transcription"/>
    <property type="evidence" value="ECO:0007669"/>
    <property type="project" value="InterPro"/>
</dbReference>
<comment type="caution">
    <text evidence="13">The sequence shown here is derived from an EMBL/GenBank/DDBJ whole genome shotgun (WGS) entry which is preliminary data.</text>
</comment>
<organism evidence="13 14">
    <name type="scientific">Wallemia mellicola</name>
    <dbReference type="NCBI Taxonomy" id="1708541"/>
    <lineage>
        <taxon>Eukaryota</taxon>
        <taxon>Fungi</taxon>
        <taxon>Dikarya</taxon>
        <taxon>Basidiomycota</taxon>
        <taxon>Wallemiomycotina</taxon>
        <taxon>Wallemiomycetes</taxon>
        <taxon>Wallemiales</taxon>
        <taxon>Wallemiaceae</taxon>
        <taxon>Wallemia</taxon>
    </lineage>
</organism>
<dbReference type="Gene3D" id="1.10.10.10">
    <property type="entry name" value="Winged helix-like DNA-binding domain superfamily/Winged helix DNA-binding domain"/>
    <property type="match status" value="3"/>
</dbReference>
<dbReference type="InterPro" id="IPR036388">
    <property type="entry name" value="WH-like_DNA-bd_sf"/>
</dbReference>
<gene>
    <name evidence="13" type="ORF">E3Q17_00594</name>
</gene>
<evidence type="ECO:0000259" key="12">
    <source>
        <dbReference type="Pfam" id="PF22536"/>
    </source>
</evidence>
<evidence type="ECO:0000259" key="11">
    <source>
        <dbReference type="Pfam" id="PF08221"/>
    </source>
</evidence>
<dbReference type="Pfam" id="PF08221">
    <property type="entry name" value="HTH_9"/>
    <property type="match status" value="1"/>
</dbReference>
<accession>A0A4T0P4Y9</accession>
<dbReference type="AlphaFoldDB" id="A0A4T0P4Y9"/>
<comment type="subunit">
    <text evidence="3 9">Component of the RNA polymerase III (Pol III) complex consisting of 17 subunits.</text>
</comment>
<dbReference type="InterPro" id="IPR008806">
    <property type="entry name" value="RNA_pol_III_Rpc82_C"/>
</dbReference>
<protein>
    <recommendedName>
        <fullName evidence="4 9">DNA-directed RNA polymerase III subunit RPC3</fullName>
        <shortName evidence="9">RNA polymerase III subunit C3</shortName>
    </recommendedName>
</protein>
<reference evidence="13 14" key="1">
    <citation type="submission" date="2019-03" db="EMBL/GenBank/DDBJ databases">
        <title>Sequencing 25 genomes of Wallemia mellicola.</title>
        <authorList>
            <person name="Gostincar C."/>
        </authorList>
    </citation>
    <scope>NUCLEOTIDE SEQUENCE [LARGE SCALE GENOMIC DNA]</scope>
    <source>
        <strain evidence="13 14">EXF-1262</strain>
    </source>
</reference>
<dbReference type="Pfam" id="PF22536">
    <property type="entry name" value="WHD_POLR3C"/>
    <property type="match status" value="1"/>
</dbReference>
<proteinExistence type="inferred from homology"/>
<evidence type="ECO:0000256" key="2">
    <source>
        <dbReference type="ARBA" id="ARBA00006835"/>
    </source>
</evidence>
<dbReference type="GO" id="GO:0003697">
    <property type="term" value="F:single-stranded DNA binding"/>
    <property type="evidence" value="ECO:0007669"/>
    <property type="project" value="UniProtKB-UniRule"/>
</dbReference>
<dbReference type="GO" id="GO:0005666">
    <property type="term" value="C:RNA polymerase III complex"/>
    <property type="evidence" value="ECO:0007669"/>
    <property type="project" value="UniProtKB-UniRule"/>
</dbReference>
<evidence type="ECO:0000256" key="4">
    <source>
        <dbReference type="ARBA" id="ARBA00016689"/>
    </source>
</evidence>
<dbReference type="Proteomes" id="UP000307169">
    <property type="component" value="Unassembled WGS sequence"/>
</dbReference>
<sequence>MVTKEASRLCGIILENDFGAVVAKVGQTVLEYGRLPLPLISRYAEIKAKQVRAALLILIQHNCMWHCQTDNDEFFETNADEILARIRFGRYIRYAIDSYKDKLESRCAGEMITTVLLNGKLRSGDIFERMPADIDETTMKKVLVQFLNTAAFTKSTPIMHVSPRDKTLLYEKEIKDTTYKKSDILGPKDIKKIKELAQARLLQELQVERGEVLEDGTRAGMKRKKSSSKRGEDVITFDLTRSKENAYFRVNYEHYNVRLRNRLIAAEAAKRWNEQSGLIMEAFLRATEETKKDTQNHVHDTISELVAIHQVAKYIPQENTLKKGIVLSNKENNVQKLVAEYCQILSSQDFPGPAGASTRFLQKAGSSKEYHVCYETVCARIKRSLVDSLVKEQFGDEAARIINIVLEKGKLEEKHISTIGLLSMKETRETIGKLQTSGLLQLQEVPKSADRAVHRTFYLWYVDLPKAYLGLSAKLYKTIANLIERKQRERKIRADVLARADRKDVREDSSLLAKSDKDRLEELKHIIELLDVAILRSDAATFVLRDLPGGPSSQFSIGE</sequence>